<name>A0A9D2QG74_9CORY</name>
<feature type="region of interest" description="Disordered" evidence="2">
    <location>
        <begin position="548"/>
        <end position="644"/>
    </location>
</feature>
<evidence type="ECO:0000313" key="6">
    <source>
        <dbReference type="Proteomes" id="UP000823858"/>
    </source>
</evidence>
<feature type="compositionally biased region" description="Gly residues" evidence="2">
    <location>
        <begin position="573"/>
        <end position="591"/>
    </location>
</feature>
<dbReference type="AlphaFoldDB" id="A0A9D2QG74"/>
<reference evidence="5" key="1">
    <citation type="journal article" date="2021" name="PeerJ">
        <title>Extensive microbial diversity within the chicken gut microbiome revealed by metagenomics and culture.</title>
        <authorList>
            <person name="Gilroy R."/>
            <person name="Ravi A."/>
            <person name="Getino M."/>
            <person name="Pursley I."/>
            <person name="Horton D.L."/>
            <person name="Alikhan N.F."/>
            <person name="Baker D."/>
            <person name="Gharbi K."/>
            <person name="Hall N."/>
            <person name="Watson M."/>
            <person name="Adriaenssens E.M."/>
            <person name="Foster-Nyarko E."/>
            <person name="Jarju S."/>
            <person name="Secka A."/>
            <person name="Antonio M."/>
            <person name="Oren A."/>
            <person name="Chaudhuri R.R."/>
            <person name="La Ragione R."/>
            <person name="Hildebrand F."/>
            <person name="Pallen M.J."/>
        </authorList>
    </citation>
    <scope>NUCLEOTIDE SEQUENCE</scope>
    <source>
        <strain evidence="5">ChiHjej13B12-4958</strain>
    </source>
</reference>
<comment type="similarity">
    <text evidence="1">Belongs to the LytR/CpsA/Psr (LCP) family.</text>
</comment>
<evidence type="ECO:0000313" key="5">
    <source>
        <dbReference type="EMBL" id="HJC85508.1"/>
    </source>
</evidence>
<comment type="caution">
    <text evidence="5">The sequence shown here is derived from an EMBL/GenBank/DDBJ whole genome shotgun (WGS) entry which is preliminary data.</text>
</comment>
<dbReference type="EMBL" id="DWVP01000019">
    <property type="protein sequence ID" value="HJC85508.1"/>
    <property type="molecule type" value="Genomic_DNA"/>
</dbReference>
<feature type="compositionally biased region" description="Low complexity" evidence="2">
    <location>
        <begin position="62"/>
        <end position="80"/>
    </location>
</feature>
<dbReference type="InterPro" id="IPR050922">
    <property type="entry name" value="LytR/CpsA/Psr_CW_biosynth"/>
</dbReference>
<dbReference type="Pfam" id="PF03816">
    <property type="entry name" value="LytR_cpsA_psr"/>
    <property type="match status" value="1"/>
</dbReference>
<reference evidence="5" key="2">
    <citation type="submission" date="2021-04" db="EMBL/GenBank/DDBJ databases">
        <authorList>
            <person name="Gilroy R."/>
        </authorList>
    </citation>
    <scope>NUCLEOTIDE SEQUENCE</scope>
    <source>
        <strain evidence="5">ChiHjej13B12-4958</strain>
    </source>
</reference>
<feature type="domain" description="LytR/CpsA/Psr regulator C-terminal" evidence="4">
    <location>
        <begin position="473"/>
        <end position="554"/>
    </location>
</feature>
<dbReference type="Gene3D" id="3.30.70.2390">
    <property type="match status" value="1"/>
</dbReference>
<evidence type="ECO:0000259" key="3">
    <source>
        <dbReference type="Pfam" id="PF03816"/>
    </source>
</evidence>
<evidence type="ECO:0000256" key="1">
    <source>
        <dbReference type="ARBA" id="ARBA00006068"/>
    </source>
</evidence>
<protein>
    <submittedName>
        <fullName evidence="5">LCP family protein</fullName>
    </submittedName>
</protein>
<proteinExistence type="inferred from homology"/>
<dbReference type="InterPro" id="IPR027381">
    <property type="entry name" value="LytR/CpsA/Psr_C"/>
</dbReference>
<feature type="region of interest" description="Disordered" evidence="2">
    <location>
        <begin position="434"/>
        <end position="465"/>
    </location>
</feature>
<feature type="compositionally biased region" description="Basic residues" evidence="2">
    <location>
        <begin position="14"/>
        <end position="23"/>
    </location>
</feature>
<feature type="region of interest" description="Disordered" evidence="2">
    <location>
        <begin position="1"/>
        <end position="96"/>
    </location>
</feature>
<dbReference type="PANTHER" id="PTHR33392">
    <property type="entry name" value="POLYISOPRENYL-TEICHOIC ACID--PEPTIDOGLYCAN TEICHOIC ACID TRANSFERASE TAGU"/>
    <property type="match status" value="1"/>
</dbReference>
<dbReference type="Gene3D" id="3.40.630.190">
    <property type="entry name" value="LCP protein"/>
    <property type="match status" value="1"/>
</dbReference>
<dbReference type="PANTHER" id="PTHR33392:SF6">
    <property type="entry name" value="POLYISOPRENYL-TEICHOIC ACID--PEPTIDOGLYCAN TEICHOIC ACID TRANSFERASE TAGU"/>
    <property type="match status" value="1"/>
</dbReference>
<feature type="domain" description="Cell envelope-related transcriptional attenuator" evidence="3">
    <location>
        <begin position="180"/>
        <end position="355"/>
    </location>
</feature>
<accession>A0A9D2QG74</accession>
<dbReference type="NCBIfam" id="TIGR00350">
    <property type="entry name" value="lytR_cpsA_psr"/>
    <property type="match status" value="1"/>
</dbReference>
<sequence>MSDNGGSRGDSHGRHSRHRRHSRDAREARKSYETPEERRARQERAARRAAAQRSTSGREGSGHSASGRAATATSATAASSRRGRPGKKTRTRQLGSGPVKGVLAAVSAVMLIGGTYGHFSFGNIGSDLSQAGGLNLGDQKDGATDILLVGIDSRTDAHGKELTQSEIDMLRAGEEDTTSTDTIILIRVPNDGSSATAVSIPRDTYVDGGSDLGNVKLNAVYGQTKYYKTKELEEEAAAAGAQSNEQDIEKESSQAGREALVTSVADVTGITVDHYAEVGLLGFVNLTNAVGGVDVCLNNAVDEPNSGAKFPAGQQTLDGQDALSFVRQRYDLPRGDLDRITRQQVYMASLANKVLSTSTLTSPSKLSDLRSAIASSVVLDEGWDVMGLATQMQNLAGGNVTFETIPVTSIDGTGDAGESVVTVDKNQVHAFFDDLVGESGGSNDSDDSDSDSGEDSGESWEDIGEYDPAGSVVGVYNASEVGGLAARVGDLVAGAGYAVGEVGNAAETGVSESQVNVADPNDPAARGLAKQLGGLKVVEDSSLPAGQINVTLSGTYDGPGTSDSGVDEPLEAIGGGSGDSSGSGDNAGSGDSGDNVGTPGTDATGEDVLGNSGDHVGGSETSEETSSSQPESIDAGGDGPLCVN</sequence>
<gene>
    <name evidence="5" type="ORF">H9751_08190</name>
</gene>
<dbReference type="InterPro" id="IPR004474">
    <property type="entry name" value="LytR_CpsA_psr"/>
</dbReference>
<dbReference type="Pfam" id="PF13399">
    <property type="entry name" value="LytR_C"/>
    <property type="match status" value="1"/>
</dbReference>
<evidence type="ECO:0000259" key="4">
    <source>
        <dbReference type="Pfam" id="PF13399"/>
    </source>
</evidence>
<evidence type="ECO:0000256" key="2">
    <source>
        <dbReference type="SAM" id="MobiDB-lite"/>
    </source>
</evidence>
<feature type="compositionally biased region" description="Basic and acidic residues" evidence="2">
    <location>
        <begin position="24"/>
        <end position="46"/>
    </location>
</feature>
<dbReference type="Proteomes" id="UP000823858">
    <property type="component" value="Unassembled WGS sequence"/>
</dbReference>
<feature type="compositionally biased region" description="Basic residues" evidence="2">
    <location>
        <begin position="81"/>
        <end position="91"/>
    </location>
</feature>
<organism evidence="5 6">
    <name type="scientific">Candidatus Corynebacterium faecigallinarum</name>
    <dbReference type="NCBI Taxonomy" id="2838528"/>
    <lineage>
        <taxon>Bacteria</taxon>
        <taxon>Bacillati</taxon>
        <taxon>Actinomycetota</taxon>
        <taxon>Actinomycetes</taxon>
        <taxon>Mycobacteriales</taxon>
        <taxon>Corynebacteriaceae</taxon>
        <taxon>Corynebacterium</taxon>
    </lineage>
</organism>
<feature type="compositionally biased region" description="Acidic residues" evidence="2">
    <location>
        <begin position="444"/>
        <end position="465"/>
    </location>
</feature>